<sequence length="150" mass="17460">MESVEYQPNTRLAAVYFNGGNANLFRIHEQVSLSDLKQQLTQINRRLNFRDPRMVTDVEYRRPSGISNNGTMLFTHVKLHNNDDVRTMFSVFSEYRSYVPIELDAELVRSVENILSCMIRPTRPRTYDEIAALMVRPEEDEVYAVNLSDP</sequence>
<accession>A0A2K3N7I2</accession>
<gene>
    <name evidence="1" type="ORF">L195_g022260</name>
</gene>
<dbReference type="AlphaFoldDB" id="A0A2K3N7I2"/>
<reference evidence="1 2" key="2">
    <citation type="journal article" date="2017" name="Front. Plant Sci.">
        <title>Gene Classification and Mining of Molecular Markers Useful in Red Clover (Trifolium pratense) Breeding.</title>
        <authorList>
            <person name="Istvanek J."/>
            <person name="Dluhosova J."/>
            <person name="Dluhos P."/>
            <person name="Patkova L."/>
            <person name="Nedelnik J."/>
            <person name="Repkova J."/>
        </authorList>
    </citation>
    <scope>NUCLEOTIDE SEQUENCE [LARGE SCALE GENOMIC DNA]</scope>
    <source>
        <strain evidence="2">cv. Tatra</strain>
        <tissue evidence="1">Young leaves</tissue>
    </source>
</reference>
<reference evidence="1 2" key="1">
    <citation type="journal article" date="2014" name="Am. J. Bot.">
        <title>Genome assembly and annotation for red clover (Trifolium pratense; Fabaceae).</title>
        <authorList>
            <person name="Istvanek J."/>
            <person name="Jaros M."/>
            <person name="Krenek A."/>
            <person name="Repkova J."/>
        </authorList>
    </citation>
    <scope>NUCLEOTIDE SEQUENCE [LARGE SCALE GENOMIC DNA]</scope>
    <source>
        <strain evidence="2">cv. Tatra</strain>
        <tissue evidence="1">Young leaves</tissue>
    </source>
</reference>
<comment type="caution">
    <text evidence="1">The sequence shown here is derived from an EMBL/GenBank/DDBJ whole genome shotgun (WGS) entry which is preliminary data.</text>
</comment>
<evidence type="ECO:0000313" key="2">
    <source>
        <dbReference type="Proteomes" id="UP000236291"/>
    </source>
</evidence>
<evidence type="ECO:0000313" key="1">
    <source>
        <dbReference type="EMBL" id="PNX99001.1"/>
    </source>
</evidence>
<name>A0A2K3N7I2_TRIPR</name>
<protein>
    <submittedName>
        <fullName evidence="1">Uncharacterized protein</fullName>
    </submittedName>
</protein>
<organism evidence="1 2">
    <name type="scientific">Trifolium pratense</name>
    <name type="common">Red clover</name>
    <dbReference type="NCBI Taxonomy" id="57577"/>
    <lineage>
        <taxon>Eukaryota</taxon>
        <taxon>Viridiplantae</taxon>
        <taxon>Streptophyta</taxon>
        <taxon>Embryophyta</taxon>
        <taxon>Tracheophyta</taxon>
        <taxon>Spermatophyta</taxon>
        <taxon>Magnoliopsida</taxon>
        <taxon>eudicotyledons</taxon>
        <taxon>Gunneridae</taxon>
        <taxon>Pentapetalae</taxon>
        <taxon>rosids</taxon>
        <taxon>fabids</taxon>
        <taxon>Fabales</taxon>
        <taxon>Fabaceae</taxon>
        <taxon>Papilionoideae</taxon>
        <taxon>50 kb inversion clade</taxon>
        <taxon>NPAAA clade</taxon>
        <taxon>Hologalegina</taxon>
        <taxon>IRL clade</taxon>
        <taxon>Trifolieae</taxon>
        <taxon>Trifolium</taxon>
    </lineage>
</organism>
<proteinExistence type="predicted"/>
<dbReference type="Proteomes" id="UP000236291">
    <property type="component" value="Unassembled WGS sequence"/>
</dbReference>
<dbReference type="EMBL" id="ASHM01017283">
    <property type="protein sequence ID" value="PNX99001.1"/>
    <property type="molecule type" value="Genomic_DNA"/>
</dbReference>